<evidence type="ECO:0000256" key="4">
    <source>
        <dbReference type="PROSITE-ProRule" id="PRU00335"/>
    </source>
</evidence>
<feature type="DNA-binding region" description="H-T-H motif" evidence="4">
    <location>
        <begin position="32"/>
        <end position="51"/>
    </location>
</feature>
<evidence type="ECO:0000256" key="3">
    <source>
        <dbReference type="ARBA" id="ARBA00023163"/>
    </source>
</evidence>
<feature type="domain" description="HTH tetR-type" evidence="5">
    <location>
        <begin position="9"/>
        <end position="69"/>
    </location>
</feature>
<reference evidence="6 7" key="1">
    <citation type="submission" date="2016-10" db="EMBL/GenBank/DDBJ databases">
        <authorList>
            <person name="de Groot N.N."/>
        </authorList>
    </citation>
    <scope>NUCLEOTIDE SEQUENCE [LARGE SCALE GENOMIC DNA]</scope>
    <source>
        <strain evidence="6 7">BS3662</strain>
    </source>
</reference>
<evidence type="ECO:0000256" key="2">
    <source>
        <dbReference type="ARBA" id="ARBA00023125"/>
    </source>
</evidence>
<dbReference type="EMBL" id="FNTY01000002">
    <property type="protein sequence ID" value="SEE53762.1"/>
    <property type="molecule type" value="Genomic_DNA"/>
</dbReference>
<name>A0A1H5JMQ3_9PSED</name>
<dbReference type="PROSITE" id="PS50977">
    <property type="entry name" value="HTH_TETR_2"/>
    <property type="match status" value="1"/>
</dbReference>
<dbReference type="PANTHER" id="PTHR47506:SF7">
    <property type="entry name" value="TRANSCRIPTIONAL REGULATORY PROTEIN"/>
    <property type="match status" value="1"/>
</dbReference>
<evidence type="ECO:0000313" key="7">
    <source>
        <dbReference type="Proteomes" id="UP000198985"/>
    </source>
</evidence>
<evidence type="ECO:0000256" key="1">
    <source>
        <dbReference type="ARBA" id="ARBA00023015"/>
    </source>
</evidence>
<keyword evidence="2 4" id="KW-0238">DNA-binding</keyword>
<organism evidence="6 7">
    <name type="scientific">Pseudomonas migulae</name>
    <dbReference type="NCBI Taxonomy" id="78543"/>
    <lineage>
        <taxon>Bacteria</taxon>
        <taxon>Pseudomonadati</taxon>
        <taxon>Pseudomonadota</taxon>
        <taxon>Gammaproteobacteria</taxon>
        <taxon>Pseudomonadales</taxon>
        <taxon>Pseudomonadaceae</taxon>
        <taxon>Pseudomonas</taxon>
    </lineage>
</organism>
<keyword evidence="3" id="KW-0804">Transcription</keyword>
<dbReference type="RefSeq" id="WP_084323812.1">
    <property type="nucleotide sequence ID" value="NZ_FNTY01000002.1"/>
</dbReference>
<evidence type="ECO:0000259" key="5">
    <source>
        <dbReference type="PROSITE" id="PS50977"/>
    </source>
</evidence>
<dbReference type="Gene3D" id="1.10.10.60">
    <property type="entry name" value="Homeodomain-like"/>
    <property type="match status" value="1"/>
</dbReference>
<dbReference type="Proteomes" id="UP000198985">
    <property type="component" value="Unassembled WGS sequence"/>
</dbReference>
<sequence length="208" mass="22538">MKVTKDQAAANKEAILTAASRMYREKGIDGIGIGELSRSVGLTHGGFYGQFPGGKEQLASEAVTRTFESNIQDWQDAKSIPELIRRYLTQGHLNNWTDGCPIPALAADVARTGGAVSSSFTKGIEQLIDLLMELVEGETHDEKHQESLRILSSIAGAMLIARALDNPELSRQFLQSVIDAWPAASKTEKQASVSACIDRPKDDSIPLT</sequence>
<keyword evidence="1" id="KW-0805">Transcription regulation</keyword>
<dbReference type="PANTHER" id="PTHR47506">
    <property type="entry name" value="TRANSCRIPTIONAL REGULATORY PROTEIN"/>
    <property type="match status" value="1"/>
</dbReference>
<dbReference type="Pfam" id="PF00440">
    <property type="entry name" value="TetR_N"/>
    <property type="match status" value="1"/>
</dbReference>
<dbReference type="InterPro" id="IPR036271">
    <property type="entry name" value="Tet_transcr_reg_TetR-rel_C_sf"/>
</dbReference>
<dbReference type="InterPro" id="IPR009057">
    <property type="entry name" value="Homeodomain-like_sf"/>
</dbReference>
<gene>
    <name evidence="6" type="ORF">SAMN04490194_2674</name>
</gene>
<protein>
    <submittedName>
        <fullName evidence="6">Transcriptional regulator, TetR family</fullName>
    </submittedName>
</protein>
<evidence type="ECO:0000313" key="6">
    <source>
        <dbReference type="EMBL" id="SEE53762.1"/>
    </source>
</evidence>
<dbReference type="SUPFAM" id="SSF48498">
    <property type="entry name" value="Tetracyclin repressor-like, C-terminal domain"/>
    <property type="match status" value="1"/>
</dbReference>
<dbReference type="AlphaFoldDB" id="A0A1H5JMQ3"/>
<dbReference type="InterPro" id="IPR001647">
    <property type="entry name" value="HTH_TetR"/>
</dbReference>
<accession>A0A1H5JMQ3</accession>
<proteinExistence type="predicted"/>
<dbReference type="GO" id="GO:0003677">
    <property type="term" value="F:DNA binding"/>
    <property type="evidence" value="ECO:0007669"/>
    <property type="project" value="UniProtKB-UniRule"/>
</dbReference>
<dbReference type="Gene3D" id="1.10.357.10">
    <property type="entry name" value="Tetracycline Repressor, domain 2"/>
    <property type="match status" value="1"/>
</dbReference>
<dbReference type="SUPFAM" id="SSF46689">
    <property type="entry name" value="Homeodomain-like"/>
    <property type="match status" value="1"/>
</dbReference>